<organism evidence="4 5">
    <name type="scientific">Mycoplasma capricolum subsp. capricolum (strain California kid / ATCC 27343 / NCTC 10154)</name>
    <dbReference type="NCBI Taxonomy" id="340047"/>
    <lineage>
        <taxon>Bacteria</taxon>
        <taxon>Bacillati</taxon>
        <taxon>Mycoplasmatota</taxon>
        <taxon>Mollicutes</taxon>
        <taxon>Mycoplasmataceae</taxon>
        <taxon>Mycoplasma</taxon>
    </lineage>
</organism>
<dbReference type="Gene3D" id="4.10.520.10">
    <property type="entry name" value="IHF-like DNA-binding proteins"/>
    <property type="match status" value="1"/>
</dbReference>
<comment type="similarity">
    <text evidence="3">Belongs to the bacterial histone-like protein family.</text>
</comment>
<dbReference type="GO" id="GO:0030527">
    <property type="term" value="F:structural constituent of chromatin"/>
    <property type="evidence" value="ECO:0007669"/>
    <property type="project" value="InterPro"/>
</dbReference>
<dbReference type="PANTHER" id="PTHR33175">
    <property type="entry name" value="DNA-BINDING PROTEIN HU"/>
    <property type="match status" value="1"/>
</dbReference>
<dbReference type="GO" id="GO:0005829">
    <property type="term" value="C:cytosol"/>
    <property type="evidence" value="ECO:0007669"/>
    <property type="project" value="TreeGrafter"/>
</dbReference>
<dbReference type="EMBL" id="CP000123">
    <property type="protein sequence ID" value="ABC01205.1"/>
    <property type="molecule type" value="Genomic_DNA"/>
</dbReference>
<dbReference type="GO" id="GO:0003677">
    <property type="term" value="F:DNA binding"/>
    <property type="evidence" value="ECO:0007669"/>
    <property type="project" value="UniProtKB-KW"/>
</dbReference>
<dbReference type="Proteomes" id="UP000001928">
    <property type="component" value="Chromosome"/>
</dbReference>
<evidence type="ECO:0000256" key="3">
    <source>
        <dbReference type="RuleBase" id="RU003939"/>
    </source>
</evidence>
<dbReference type="GeneID" id="23778731"/>
<dbReference type="PhylomeDB" id="Q2SSG4"/>
<gene>
    <name evidence="4" type="primary">hupB</name>
    <name evidence="4" type="ordered locus">MCAP_0313</name>
</gene>
<dbReference type="InterPro" id="IPR000119">
    <property type="entry name" value="Hist_DNA-bd"/>
</dbReference>
<dbReference type="PRINTS" id="PR01727">
    <property type="entry name" value="DNABINDINGHU"/>
</dbReference>
<dbReference type="PANTHER" id="PTHR33175:SF3">
    <property type="entry name" value="DNA-BINDING PROTEIN HU-BETA"/>
    <property type="match status" value="1"/>
</dbReference>
<protein>
    <submittedName>
        <fullName evidence="4">DNA-binding protein, HU</fullName>
    </submittedName>
</protein>
<dbReference type="Pfam" id="PF00216">
    <property type="entry name" value="Bac_DNA_binding"/>
    <property type="match status" value="1"/>
</dbReference>
<sequence>MTKKELINKIALETEVSKKEVNLIVKKVFELISKNLLDKKEVLISDFGKFTILQKVSRKGVNPITRQKMVIPASKTVKFKPSKQLKELLIKE</sequence>
<dbReference type="InterPro" id="IPR010992">
    <property type="entry name" value="IHF-like_DNA-bd_dom_sf"/>
</dbReference>
<dbReference type="CDD" id="cd13831">
    <property type="entry name" value="HU"/>
    <property type="match status" value="1"/>
</dbReference>
<dbReference type="KEGG" id="mcp:MCAP_0313"/>
<name>Q2SSG4_MYCCT</name>
<dbReference type="SUPFAM" id="SSF47729">
    <property type="entry name" value="IHF-like DNA-binding proteins"/>
    <property type="match status" value="1"/>
</dbReference>
<evidence type="ECO:0000256" key="2">
    <source>
        <dbReference type="ARBA" id="ARBA00023125"/>
    </source>
</evidence>
<keyword evidence="2 4" id="KW-0238">DNA-binding</keyword>
<dbReference type="SMART" id="SM00411">
    <property type="entry name" value="BHL"/>
    <property type="match status" value="1"/>
</dbReference>
<reference evidence="4 5" key="1">
    <citation type="submission" date="2005-09" db="EMBL/GenBank/DDBJ databases">
        <authorList>
            <person name="Glass J.I."/>
            <person name="Lartigue C."/>
            <person name="Pfannkoch C."/>
            <person name="Baden-Tillson H."/>
            <person name="Smith H.O."/>
            <person name="Venter J.C."/>
            <person name="Roske K."/>
            <person name="Wise K.S."/>
            <person name="Calcutt M.J."/>
            <person name="Nelson W.C."/>
            <person name="Nierman W.C."/>
        </authorList>
    </citation>
    <scope>NUCLEOTIDE SEQUENCE [LARGE SCALE GENOMIC DNA]</scope>
    <source>
        <strain evidence="5">California kid / ATCC 27343 / NCTC 10154</strain>
    </source>
</reference>
<accession>Q2SSG4</accession>
<proteinExistence type="inferred from homology"/>
<evidence type="ECO:0000313" key="4">
    <source>
        <dbReference type="EMBL" id="ABC01205.1"/>
    </source>
</evidence>
<dbReference type="AlphaFoldDB" id="Q2SSG4"/>
<keyword evidence="1" id="KW-0226">DNA condensation</keyword>
<evidence type="ECO:0000313" key="5">
    <source>
        <dbReference type="Proteomes" id="UP000001928"/>
    </source>
</evidence>
<dbReference type="GO" id="GO:0030261">
    <property type="term" value="P:chromosome condensation"/>
    <property type="evidence" value="ECO:0007669"/>
    <property type="project" value="UniProtKB-KW"/>
</dbReference>
<dbReference type="HOGENOM" id="CLU_105066_3_0_14"/>
<dbReference type="RefSeq" id="WP_011387200.1">
    <property type="nucleotide sequence ID" value="NC_007633.1"/>
</dbReference>
<evidence type="ECO:0000256" key="1">
    <source>
        <dbReference type="ARBA" id="ARBA00023067"/>
    </source>
</evidence>